<gene>
    <name evidence="2" type="ORF">S01H1_44733</name>
</gene>
<dbReference type="PANTHER" id="PTHR33238">
    <property type="entry name" value="IRON (METAL) DEPENDENT REPRESSOR, DTXR FAMILY"/>
    <property type="match status" value="1"/>
</dbReference>
<dbReference type="GO" id="GO:0046914">
    <property type="term" value="F:transition metal ion binding"/>
    <property type="evidence" value="ECO:0007669"/>
    <property type="project" value="InterPro"/>
</dbReference>
<accession>X0WAR6</accession>
<dbReference type="GO" id="GO:0003677">
    <property type="term" value="F:DNA binding"/>
    <property type="evidence" value="ECO:0007669"/>
    <property type="project" value="InterPro"/>
</dbReference>
<dbReference type="PANTHER" id="PTHR33238:SF7">
    <property type="entry name" value="IRON-DEPENDENT TRANSCRIPTIONAL REGULATOR"/>
    <property type="match status" value="1"/>
</dbReference>
<evidence type="ECO:0000313" key="2">
    <source>
        <dbReference type="EMBL" id="GAG09761.1"/>
    </source>
</evidence>
<comment type="caution">
    <text evidence="2">The sequence shown here is derived from an EMBL/GenBank/DDBJ whole genome shotgun (WGS) entry which is preliminary data.</text>
</comment>
<dbReference type="SMART" id="SM00529">
    <property type="entry name" value="HTH_DTXR"/>
    <property type="match status" value="1"/>
</dbReference>
<dbReference type="AlphaFoldDB" id="X0WAR6"/>
<feature type="non-terminal residue" evidence="2">
    <location>
        <position position="117"/>
    </location>
</feature>
<dbReference type="SUPFAM" id="SSF46785">
    <property type="entry name" value="Winged helix' DNA-binding domain"/>
    <property type="match status" value="1"/>
</dbReference>
<reference evidence="2" key="1">
    <citation type="journal article" date="2014" name="Front. Microbiol.">
        <title>High frequency of phylogenetically diverse reductive dehalogenase-homologous genes in deep subseafloor sedimentary metagenomes.</title>
        <authorList>
            <person name="Kawai M."/>
            <person name="Futagami T."/>
            <person name="Toyoda A."/>
            <person name="Takaki Y."/>
            <person name="Nishi S."/>
            <person name="Hori S."/>
            <person name="Arai W."/>
            <person name="Tsubouchi T."/>
            <person name="Morono Y."/>
            <person name="Uchiyama I."/>
            <person name="Ito T."/>
            <person name="Fujiyama A."/>
            <person name="Inagaki F."/>
            <person name="Takami H."/>
        </authorList>
    </citation>
    <scope>NUCLEOTIDE SEQUENCE</scope>
    <source>
        <strain evidence="2">Expedition CK06-06</strain>
    </source>
</reference>
<dbReference type="GO" id="GO:0003700">
    <property type="term" value="F:DNA-binding transcription factor activity"/>
    <property type="evidence" value="ECO:0007669"/>
    <property type="project" value="InterPro"/>
</dbReference>
<proteinExistence type="predicted"/>
<dbReference type="InterPro" id="IPR022687">
    <property type="entry name" value="HTH_DTXR"/>
</dbReference>
<evidence type="ECO:0000259" key="1">
    <source>
        <dbReference type="PROSITE" id="PS50944"/>
    </source>
</evidence>
<dbReference type="InterPro" id="IPR036390">
    <property type="entry name" value="WH_DNA-bd_sf"/>
</dbReference>
<dbReference type="EMBL" id="BARS01028547">
    <property type="protein sequence ID" value="GAG09761.1"/>
    <property type="molecule type" value="Genomic_DNA"/>
</dbReference>
<dbReference type="InterPro" id="IPR050536">
    <property type="entry name" value="DtxR_MntR_Metal-Reg"/>
</dbReference>
<dbReference type="InterPro" id="IPR036388">
    <property type="entry name" value="WH-like_DNA-bd_sf"/>
</dbReference>
<feature type="domain" description="HTH dtxR-type" evidence="1">
    <location>
        <begin position="21"/>
        <end position="77"/>
    </location>
</feature>
<name>X0WAR6_9ZZZZ</name>
<protein>
    <recommendedName>
        <fullName evidence="1">HTH dtxR-type domain-containing protein</fullName>
    </recommendedName>
</protein>
<dbReference type="InterPro" id="IPR022689">
    <property type="entry name" value="Iron_dep_repressor"/>
</dbReference>
<dbReference type="PROSITE" id="PS50944">
    <property type="entry name" value="HTH_DTXR"/>
    <property type="match status" value="1"/>
</dbReference>
<organism evidence="2">
    <name type="scientific">marine sediment metagenome</name>
    <dbReference type="NCBI Taxonomy" id="412755"/>
    <lineage>
        <taxon>unclassified sequences</taxon>
        <taxon>metagenomes</taxon>
        <taxon>ecological metagenomes</taxon>
    </lineage>
</organism>
<sequence length="117" mass="13669">MINKNDIKSSFEKIPESYQRYLDEIYNISRQKKGGWVSNKELAENLNVKPASVTGMLKNLKESNLIKWETRKSIRLTDKGKKIALQLNKTHSLLRDFFEKVLKIKDDDLIEKLACEI</sequence>
<dbReference type="Pfam" id="PF01325">
    <property type="entry name" value="Fe_dep_repress"/>
    <property type="match status" value="1"/>
</dbReference>
<dbReference type="Gene3D" id="1.10.10.10">
    <property type="entry name" value="Winged helix-like DNA-binding domain superfamily/Winged helix DNA-binding domain"/>
    <property type="match status" value="1"/>
</dbReference>